<evidence type="ECO:0000256" key="1">
    <source>
        <dbReference type="SAM" id="MobiDB-lite"/>
    </source>
</evidence>
<protein>
    <submittedName>
        <fullName evidence="2">Uncharacterized protein</fullName>
    </submittedName>
</protein>
<dbReference type="AlphaFoldDB" id="A0A081B3J6"/>
<dbReference type="Proteomes" id="UP000028582">
    <property type="component" value="Unassembled WGS sequence"/>
</dbReference>
<accession>A0A081B3J6</accession>
<comment type="caution">
    <text evidence="2">The sequence shown here is derived from an EMBL/GenBank/DDBJ whole genome shotgun (WGS) entry which is preliminary data.</text>
</comment>
<feature type="region of interest" description="Disordered" evidence="1">
    <location>
        <begin position="73"/>
        <end position="104"/>
    </location>
</feature>
<sequence>MGSLRTTSTQCRSAHELGSLQVEYELTLKQTGTVCVTAQELGNQVKEMERMSRSCNAFWGGFAKSSRNSTTNLLSLPRAPTNSAQDDVFENCQLDKEADREKKR</sequence>
<evidence type="ECO:0000313" key="2">
    <source>
        <dbReference type="EMBL" id="ETO85707.1"/>
    </source>
</evidence>
<reference evidence="2 3" key="1">
    <citation type="submission" date="2013-11" db="EMBL/GenBank/DDBJ databases">
        <title>The Genome Sequence of Phytophthora parasitica P1976.</title>
        <authorList>
            <consortium name="The Broad Institute Genomics Platform"/>
            <person name="Russ C."/>
            <person name="Tyler B."/>
            <person name="Panabieres F."/>
            <person name="Shan W."/>
            <person name="Tripathy S."/>
            <person name="Grunwald N."/>
            <person name="Machado M."/>
            <person name="Johnson C.S."/>
            <person name="Walker B."/>
            <person name="Young S."/>
            <person name="Zeng Q."/>
            <person name="Gargeya S."/>
            <person name="Fitzgerald M."/>
            <person name="Haas B."/>
            <person name="Abouelleil A."/>
            <person name="Allen A.W."/>
            <person name="Alvarado L."/>
            <person name="Arachchi H.M."/>
            <person name="Berlin A.M."/>
            <person name="Chapman S.B."/>
            <person name="Gainer-Dewar J."/>
            <person name="Goldberg J."/>
            <person name="Griggs A."/>
            <person name="Gujja S."/>
            <person name="Hansen M."/>
            <person name="Howarth C."/>
            <person name="Imamovic A."/>
            <person name="Ireland A."/>
            <person name="Larimer J."/>
            <person name="McCowan C."/>
            <person name="Murphy C."/>
            <person name="Pearson M."/>
            <person name="Poon T.W."/>
            <person name="Priest M."/>
            <person name="Roberts A."/>
            <person name="Saif S."/>
            <person name="Shea T."/>
            <person name="Sisk P."/>
            <person name="Sykes S."/>
            <person name="Wortman J."/>
            <person name="Nusbaum C."/>
            <person name="Birren B."/>
        </authorList>
    </citation>
    <scope>NUCLEOTIDE SEQUENCE [LARGE SCALE GENOMIC DNA]</scope>
    <source>
        <strain evidence="2 3">P1976</strain>
    </source>
</reference>
<dbReference type="EMBL" id="ANJA01000147">
    <property type="protein sequence ID" value="ETO85707.1"/>
    <property type="molecule type" value="Genomic_DNA"/>
</dbReference>
<name>A0A081B3J6_PHYNI</name>
<feature type="compositionally biased region" description="Basic and acidic residues" evidence="1">
    <location>
        <begin position="93"/>
        <end position="104"/>
    </location>
</feature>
<gene>
    <name evidence="2" type="ORF">F444_00657</name>
</gene>
<proteinExistence type="predicted"/>
<organism evidence="2 3">
    <name type="scientific">Phytophthora nicotianae P1976</name>
    <dbReference type="NCBI Taxonomy" id="1317066"/>
    <lineage>
        <taxon>Eukaryota</taxon>
        <taxon>Sar</taxon>
        <taxon>Stramenopiles</taxon>
        <taxon>Oomycota</taxon>
        <taxon>Peronosporomycetes</taxon>
        <taxon>Peronosporales</taxon>
        <taxon>Peronosporaceae</taxon>
        <taxon>Phytophthora</taxon>
    </lineage>
</organism>
<evidence type="ECO:0000313" key="3">
    <source>
        <dbReference type="Proteomes" id="UP000028582"/>
    </source>
</evidence>